<dbReference type="InterPro" id="IPR036188">
    <property type="entry name" value="FAD/NAD-bd_sf"/>
</dbReference>
<dbReference type="Gene3D" id="3.50.50.60">
    <property type="entry name" value="FAD/NAD(P)-binding domain"/>
    <property type="match status" value="1"/>
</dbReference>
<dbReference type="PANTHER" id="PTHR11787">
    <property type="entry name" value="RAB GDP-DISSOCIATION INHIBITOR"/>
    <property type="match status" value="1"/>
</dbReference>
<protein>
    <submittedName>
        <fullName evidence="2">Rab escort protein 1</fullName>
    </submittedName>
</protein>
<comment type="caution">
    <text evidence="2">The sequence shown here is derived from an EMBL/GenBank/DDBJ whole genome shotgun (WGS) entry which is preliminary data.</text>
</comment>
<dbReference type="InterPro" id="IPR018203">
    <property type="entry name" value="GDP_dissociation_inhibitor"/>
</dbReference>
<evidence type="ECO:0000256" key="1">
    <source>
        <dbReference type="ARBA" id="ARBA00005593"/>
    </source>
</evidence>
<dbReference type="Gene3D" id="3.30.519.10">
    <property type="entry name" value="Guanine Nucleotide Dissociation Inhibitor, domain 2"/>
    <property type="match status" value="1"/>
</dbReference>
<dbReference type="GO" id="GO:0005092">
    <property type="term" value="F:GDP-dissociation inhibitor activity"/>
    <property type="evidence" value="ECO:0007669"/>
    <property type="project" value="InterPro"/>
</dbReference>
<dbReference type="GO" id="GO:0007264">
    <property type="term" value="P:small GTPase-mediated signal transduction"/>
    <property type="evidence" value="ECO:0007669"/>
    <property type="project" value="InterPro"/>
</dbReference>
<evidence type="ECO:0000313" key="2">
    <source>
        <dbReference type="EMBL" id="RVW85703.1"/>
    </source>
</evidence>
<dbReference type="AlphaFoldDB" id="A0A438HMK1"/>
<dbReference type="PANTHER" id="PTHR11787:SF4">
    <property type="entry name" value="CHM, RAB ESCORT PROTEIN 1"/>
    <property type="match status" value="1"/>
</dbReference>
<name>A0A438HMK1_VITVI</name>
<dbReference type="SUPFAM" id="SSF54373">
    <property type="entry name" value="FAD-linked reductases, C-terminal domain"/>
    <property type="match status" value="1"/>
</dbReference>
<dbReference type="EMBL" id="QGNW01000201">
    <property type="protein sequence ID" value="RVW85703.1"/>
    <property type="molecule type" value="Genomic_DNA"/>
</dbReference>
<dbReference type="Pfam" id="PF00996">
    <property type="entry name" value="GDI"/>
    <property type="match status" value="1"/>
</dbReference>
<proteinExistence type="inferred from homology"/>
<organism evidence="2 3">
    <name type="scientific">Vitis vinifera</name>
    <name type="common">Grape</name>
    <dbReference type="NCBI Taxonomy" id="29760"/>
    <lineage>
        <taxon>Eukaryota</taxon>
        <taxon>Viridiplantae</taxon>
        <taxon>Streptophyta</taxon>
        <taxon>Embryophyta</taxon>
        <taxon>Tracheophyta</taxon>
        <taxon>Spermatophyta</taxon>
        <taxon>Magnoliopsida</taxon>
        <taxon>eudicotyledons</taxon>
        <taxon>Gunneridae</taxon>
        <taxon>Pentapetalae</taxon>
        <taxon>rosids</taxon>
        <taxon>Vitales</taxon>
        <taxon>Vitaceae</taxon>
        <taxon>Viteae</taxon>
        <taxon>Vitis</taxon>
    </lineage>
</organism>
<sequence length="481" mass="52441">MVLVTFRFPNALGALIYPIYGQGELTQAFCRRAAVKGCIYVSFNYFYLEEDRVLRMPVIALLMEKESGHCKGVRLASGQDIFSQKLLVDPSFIVPVPVAPSQPDCMPESSQVINLVDAKQKVARGICIMKSSLKPDVSNFVFVYPPRSLYPEQAMAIRAVQIGSNLGVCPSGMFVLYLSTLCNDATQGKELLQAAIKSLFTLPVSGNPENSSSVHSEKHGRSETHITLECLVYSGAGYGVLLILNLVPRSCSNEHGELEVRDDVMGGSHANIGVGKKAQPLLSVDVDVPCSYMKQNTGEGVVVENAVEGGDVLCGDERDIAGEGRMCLVETGFKSDFDGLGFGSQFMGFSFLKRLEHWCKRVVMIWQLRGGKGGHGWAMVERCETSPMPMSGPSSVASLDKALVAIERCERSKEVLMVEVNKHPWPPLFSSSGPTTPGCQPLKMLSQDGSLLEFSRKVVKGSSNKLLESRVDKVDSLRDLD</sequence>
<accession>A0A438HMK1</accession>
<comment type="similarity">
    <text evidence="1">Belongs to the Rab GDI family.</text>
</comment>
<evidence type="ECO:0000313" key="3">
    <source>
        <dbReference type="Proteomes" id="UP000288805"/>
    </source>
</evidence>
<dbReference type="Proteomes" id="UP000288805">
    <property type="component" value="Unassembled WGS sequence"/>
</dbReference>
<reference evidence="2 3" key="1">
    <citation type="journal article" date="2018" name="PLoS Genet.">
        <title>Population sequencing reveals clonal diversity and ancestral inbreeding in the grapevine cultivar Chardonnay.</title>
        <authorList>
            <person name="Roach M.J."/>
            <person name="Johnson D.L."/>
            <person name="Bohlmann J."/>
            <person name="van Vuuren H.J."/>
            <person name="Jones S.J."/>
            <person name="Pretorius I.S."/>
            <person name="Schmidt S.A."/>
            <person name="Borneman A.R."/>
        </authorList>
    </citation>
    <scope>NUCLEOTIDE SEQUENCE [LARGE SCALE GENOMIC DNA]</scope>
    <source>
        <strain evidence="3">cv. Chardonnay</strain>
        <tissue evidence="2">Leaf</tissue>
    </source>
</reference>
<gene>
    <name evidence="2" type="primary">REP_3</name>
    <name evidence="2" type="ORF">CK203_033410</name>
</gene>